<dbReference type="KEGG" id="sva:SVA_3815"/>
<sequence>MSRNVVIHIGLHKTGTRFLQRMVFRQLDPARFNVNPDEVLVPIQKATRSAASSAAVREAVATWRASDDQRTLVISEPHISGDMYSSHQDYRQNLALVRELFPEARIVFFVRKQSDWLQSAYRQHLVRGRAVPIEVFLNFYDGEFRPRIDRRVYGSRNIEALTLRFLDIYRAYAEAYGEERVFLFRQEDLSKRGSAVKQRLADVLGLPRLPDLPRERSQNRSYSALAIYLFHPGVRRPWPAPGPGDTGRLPPRRFSWIRRKLRRARRTFIQYGFDRLIYKDWDLLVKGGMRERIDAHYAKEEEEIRAIAERCLRPELVVLSEPRRLEDANELPAA</sequence>
<dbReference type="Proteomes" id="UP000218899">
    <property type="component" value="Chromosome"/>
</dbReference>
<name>A0A1B4V9U5_9GAMM</name>
<dbReference type="InterPro" id="IPR027417">
    <property type="entry name" value="P-loop_NTPase"/>
</dbReference>
<evidence type="ECO:0000313" key="2">
    <source>
        <dbReference type="Proteomes" id="UP000218899"/>
    </source>
</evidence>
<keyword evidence="2" id="KW-1185">Reference proteome</keyword>
<dbReference type="AlphaFoldDB" id="A0A1B4V9U5"/>
<dbReference type="Gene3D" id="3.40.50.300">
    <property type="entry name" value="P-loop containing nucleotide triphosphate hydrolases"/>
    <property type="match status" value="1"/>
</dbReference>
<accession>A0A1B4V9U5</accession>
<dbReference type="EMBL" id="AP014936">
    <property type="protein sequence ID" value="BAU50349.1"/>
    <property type="molecule type" value="Genomic_DNA"/>
</dbReference>
<organism evidence="1 2">
    <name type="scientific">Sulfurifustis variabilis</name>
    <dbReference type="NCBI Taxonomy" id="1675686"/>
    <lineage>
        <taxon>Bacteria</taxon>
        <taxon>Pseudomonadati</taxon>
        <taxon>Pseudomonadota</taxon>
        <taxon>Gammaproteobacteria</taxon>
        <taxon>Acidiferrobacterales</taxon>
        <taxon>Acidiferrobacteraceae</taxon>
        <taxon>Sulfurifustis</taxon>
    </lineage>
</organism>
<evidence type="ECO:0008006" key="3">
    <source>
        <dbReference type="Google" id="ProtNLM"/>
    </source>
</evidence>
<dbReference type="SUPFAM" id="SSF52540">
    <property type="entry name" value="P-loop containing nucleoside triphosphate hydrolases"/>
    <property type="match status" value="1"/>
</dbReference>
<evidence type="ECO:0000313" key="1">
    <source>
        <dbReference type="EMBL" id="BAU50349.1"/>
    </source>
</evidence>
<reference evidence="1 2" key="1">
    <citation type="submission" date="2015-08" db="EMBL/GenBank/DDBJ databases">
        <title>Complete genome sequence of Sulfurifustis variabilis.</title>
        <authorList>
            <person name="Miura A."/>
            <person name="Kojima H."/>
            <person name="Fukui M."/>
        </authorList>
    </citation>
    <scope>NUCLEOTIDE SEQUENCE [LARGE SCALE GENOMIC DNA]</scope>
    <source>
        <strain evidence="2">skN76</strain>
    </source>
</reference>
<protein>
    <recommendedName>
        <fullName evidence="3">Sulfotransferase</fullName>
    </recommendedName>
</protein>
<proteinExistence type="predicted"/>
<gene>
    <name evidence="1" type="ORF">SVA_3815</name>
</gene>